<feature type="signal peptide" evidence="3">
    <location>
        <begin position="1"/>
        <end position="25"/>
    </location>
</feature>
<evidence type="ECO:0000313" key="5">
    <source>
        <dbReference type="Proteomes" id="UP001497623"/>
    </source>
</evidence>
<dbReference type="AlphaFoldDB" id="A0AAV2R0S8"/>
<feature type="chain" id="PRO_5043785816" evidence="3">
    <location>
        <begin position="26"/>
        <end position="349"/>
    </location>
</feature>
<evidence type="ECO:0000256" key="2">
    <source>
        <dbReference type="SAM" id="Phobius"/>
    </source>
</evidence>
<organism evidence="4 5">
    <name type="scientific">Meganyctiphanes norvegica</name>
    <name type="common">Northern krill</name>
    <name type="synonym">Thysanopoda norvegica</name>
    <dbReference type="NCBI Taxonomy" id="48144"/>
    <lineage>
        <taxon>Eukaryota</taxon>
        <taxon>Metazoa</taxon>
        <taxon>Ecdysozoa</taxon>
        <taxon>Arthropoda</taxon>
        <taxon>Crustacea</taxon>
        <taxon>Multicrustacea</taxon>
        <taxon>Malacostraca</taxon>
        <taxon>Eumalacostraca</taxon>
        <taxon>Eucarida</taxon>
        <taxon>Euphausiacea</taxon>
        <taxon>Euphausiidae</taxon>
        <taxon>Meganyctiphanes</taxon>
    </lineage>
</organism>
<sequence length="349" mass="40009">MMKNSNFRLLLFLLPLAIILRTSSAHPIAFAKTTSPAVRAVVEVTRALTEAIQWFQDNINNSPLGEAISKLEEQVDKLPIEITEVHQKMLEGLYRSQARIVGTRTVLEEFAVQLKSQCDGLIAMYSRNDVSRELLSYSVTRFVKLAGHVKMILKDASAKLRETHDELLTSKSILKTYNFKLEIKQQEHYDVHQEKVDSLERVFIIVVIATLGLATPIAYPIIYGKIADLEDVLRELKIKIDKVQDTVSDLVSQNDQISNYVMEEIHLINSWQFKLLQSLSDHQPEITPEDIKFGIEEIKDRLRVLRKACINYLNHKLPDILQSEINNDIHDIDNTKYVTFSIQNNTLVE</sequence>
<name>A0AAV2R0S8_MEGNR</name>
<dbReference type="Proteomes" id="UP001497623">
    <property type="component" value="Unassembled WGS sequence"/>
</dbReference>
<protein>
    <submittedName>
        <fullName evidence="4">Uncharacterized protein</fullName>
    </submittedName>
</protein>
<reference evidence="4 5" key="1">
    <citation type="submission" date="2024-05" db="EMBL/GenBank/DDBJ databases">
        <authorList>
            <person name="Wallberg A."/>
        </authorList>
    </citation>
    <scope>NUCLEOTIDE SEQUENCE [LARGE SCALE GENOMIC DNA]</scope>
</reference>
<keyword evidence="2" id="KW-0472">Membrane</keyword>
<keyword evidence="3" id="KW-0732">Signal</keyword>
<evidence type="ECO:0000313" key="4">
    <source>
        <dbReference type="EMBL" id="CAL4110102.1"/>
    </source>
</evidence>
<evidence type="ECO:0000256" key="1">
    <source>
        <dbReference type="SAM" id="Coils"/>
    </source>
</evidence>
<feature type="coiled-coil region" evidence="1">
    <location>
        <begin position="226"/>
        <end position="253"/>
    </location>
</feature>
<keyword evidence="2" id="KW-0812">Transmembrane</keyword>
<comment type="caution">
    <text evidence="4">The sequence shown here is derived from an EMBL/GenBank/DDBJ whole genome shotgun (WGS) entry which is preliminary data.</text>
</comment>
<proteinExistence type="predicted"/>
<accession>A0AAV2R0S8</accession>
<keyword evidence="5" id="KW-1185">Reference proteome</keyword>
<keyword evidence="2" id="KW-1133">Transmembrane helix</keyword>
<gene>
    <name evidence="4" type="ORF">MNOR_LOCUS19312</name>
</gene>
<feature type="transmembrane region" description="Helical" evidence="2">
    <location>
        <begin position="202"/>
        <end position="224"/>
    </location>
</feature>
<keyword evidence="1" id="KW-0175">Coiled coil</keyword>
<evidence type="ECO:0000256" key="3">
    <source>
        <dbReference type="SAM" id="SignalP"/>
    </source>
</evidence>
<dbReference type="EMBL" id="CAXKWB010014279">
    <property type="protein sequence ID" value="CAL4110102.1"/>
    <property type="molecule type" value="Genomic_DNA"/>
</dbReference>